<dbReference type="InterPro" id="IPR001298">
    <property type="entry name" value="Filamin/ABP280_rpt"/>
</dbReference>
<feature type="domain" description="B box-type" evidence="11">
    <location>
        <begin position="241"/>
        <end position="282"/>
    </location>
</feature>
<evidence type="ECO:0000256" key="2">
    <source>
        <dbReference type="ARBA" id="ARBA00022723"/>
    </source>
</evidence>
<dbReference type="SMART" id="SM00184">
    <property type="entry name" value="RING"/>
    <property type="match status" value="1"/>
</dbReference>
<keyword evidence="2" id="KW-0479">Metal-binding</keyword>
<dbReference type="InterPro" id="IPR013783">
    <property type="entry name" value="Ig-like_fold"/>
</dbReference>
<evidence type="ECO:0000259" key="11">
    <source>
        <dbReference type="PROSITE" id="PS50119"/>
    </source>
</evidence>
<evidence type="ECO:0000259" key="10">
    <source>
        <dbReference type="PROSITE" id="PS50089"/>
    </source>
</evidence>
<feature type="region of interest" description="Disordered" evidence="9">
    <location>
        <begin position="17"/>
        <end position="52"/>
    </location>
</feature>
<evidence type="ECO:0000256" key="4">
    <source>
        <dbReference type="ARBA" id="ARBA00022771"/>
    </source>
</evidence>
<keyword evidence="13" id="KW-1185">Reference proteome</keyword>
<dbReference type="PROSITE" id="PS50194">
    <property type="entry name" value="FILAMIN_REPEAT"/>
    <property type="match status" value="1"/>
</dbReference>
<dbReference type="InterPro" id="IPR013083">
    <property type="entry name" value="Znf_RING/FYVE/PHD"/>
</dbReference>
<dbReference type="Gene3D" id="2.60.40.10">
    <property type="entry name" value="Immunoglobulins"/>
    <property type="match status" value="1"/>
</dbReference>
<feature type="domain" description="B box-type" evidence="11">
    <location>
        <begin position="185"/>
        <end position="232"/>
    </location>
</feature>
<dbReference type="GO" id="GO:0008270">
    <property type="term" value="F:zinc ion binding"/>
    <property type="evidence" value="ECO:0007669"/>
    <property type="project" value="UniProtKB-KW"/>
</dbReference>
<comment type="similarity">
    <text evidence="1">Belongs to the TRIM/RBCC family.</text>
</comment>
<dbReference type="GO" id="GO:0061630">
    <property type="term" value="F:ubiquitin protein ligase activity"/>
    <property type="evidence" value="ECO:0007669"/>
    <property type="project" value="TreeGrafter"/>
</dbReference>
<evidence type="ECO:0000256" key="3">
    <source>
        <dbReference type="ARBA" id="ARBA00022737"/>
    </source>
</evidence>
<dbReference type="InterPro" id="IPR014756">
    <property type="entry name" value="Ig_E-set"/>
</dbReference>
<feature type="coiled-coil region" evidence="8">
    <location>
        <begin position="340"/>
        <end position="382"/>
    </location>
</feature>
<dbReference type="InterPro" id="IPR001841">
    <property type="entry name" value="Znf_RING"/>
</dbReference>
<sequence>MMMDYDRMSYIFGSFARRRQSQEPSGAKRRSMDHTKKLNQDKLSPHQSKKQMVAFQRTKSTLGYSFDDAKFRCPMCKKQFEDPRILPCLHTFCLKCLEQFERTDFTLWKDDDEAPQTDSSSGSRKASSAGSGYVSERPDDLSPGKSFYCPSCYSSIDLPVEGAMGFLPNYLLKHKILLGITNANNENQACGICMSDKSVTFRCKDCSLNLCDVCEEAHHRQKASAEHKISMVDLGRDRETKQPMMCLKHPDMEMTLFCSSCYQVICKDCAFNFHRDHNCEPISKAVKSHFTKLRLLADRAKNVVEDSAVASSKLNATFKKVETQCSSVQSDVEKFIEEYIQSVENHKIGLLDQIKQVREEKLQNISQEKEKLQKKLRDARDVSYFLSDLLNDGSDAEILTYLQTILDKIEKCGNFDATTDLKLSGSLHFLKEETVKCPNSFFTIYGVLTTQSVSPENCFLNTTELQSLRVGKKVEVLLETRDHDDMSIERGGEEVTADIRHREAGVSKSLIVKVKDKRNGTYLISFVPDVPGKLVLNVYIKGQPVKGSPFPVNVRTIKQHIGLYHCCTFCSSKGSKEATCGCAGIMPGGYKGCGHGHEGHPGRRHWSCCGNILEHSECTRTKQSSYENSYNLN</sequence>
<dbReference type="InterPro" id="IPR027370">
    <property type="entry name" value="Znf-RING_euk"/>
</dbReference>
<keyword evidence="5" id="KW-0862">Zinc</keyword>
<dbReference type="PROSITE" id="PS50089">
    <property type="entry name" value="ZF_RING_2"/>
    <property type="match status" value="1"/>
</dbReference>
<feature type="compositionally biased region" description="Low complexity" evidence="9">
    <location>
        <begin position="119"/>
        <end position="132"/>
    </location>
</feature>
<dbReference type="EMBL" id="OV651830">
    <property type="protein sequence ID" value="CAH1105133.1"/>
    <property type="molecule type" value="Genomic_DNA"/>
</dbReference>
<dbReference type="InterPro" id="IPR000315">
    <property type="entry name" value="Znf_B-box"/>
</dbReference>
<dbReference type="SMART" id="SM00336">
    <property type="entry name" value="BBOX"/>
    <property type="match status" value="2"/>
</dbReference>
<feature type="compositionally biased region" description="Basic and acidic residues" evidence="9">
    <location>
        <begin position="30"/>
        <end position="44"/>
    </location>
</feature>
<evidence type="ECO:0008006" key="14">
    <source>
        <dbReference type="Google" id="ProtNLM"/>
    </source>
</evidence>
<evidence type="ECO:0000313" key="13">
    <source>
        <dbReference type="Proteomes" id="UP001153636"/>
    </source>
</evidence>
<feature type="region of interest" description="Disordered" evidence="9">
    <location>
        <begin position="111"/>
        <end position="141"/>
    </location>
</feature>
<gene>
    <name evidence="12" type="ORF">PSYICH_LOCUS5798</name>
</gene>
<dbReference type="Pfam" id="PF00630">
    <property type="entry name" value="Filamin"/>
    <property type="match status" value="1"/>
</dbReference>
<dbReference type="InterPro" id="IPR047153">
    <property type="entry name" value="TRIM45/56/19-like"/>
</dbReference>
<feature type="domain" description="RING-type" evidence="10">
    <location>
        <begin position="73"/>
        <end position="152"/>
    </location>
</feature>
<evidence type="ECO:0000256" key="1">
    <source>
        <dbReference type="ARBA" id="ARBA00008518"/>
    </source>
</evidence>
<protein>
    <recommendedName>
        <fullName evidence="14">Tripartite motif-containing protein 45</fullName>
    </recommendedName>
</protein>
<dbReference type="Proteomes" id="UP001153636">
    <property type="component" value="Chromosome 18"/>
</dbReference>
<evidence type="ECO:0000256" key="8">
    <source>
        <dbReference type="SAM" id="Coils"/>
    </source>
</evidence>
<dbReference type="PROSITE" id="PS50119">
    <property type="entry name" value="ZF_BBOX"/>
    <property type="match status" value="2"/>
</dbReference>
<dbReference type="InterPro" id="IPR017907">
    <property type="entry name" value="Znf_RING_CS"/>
</dbReference>
<dbReference type="PROSITE" id="PS00518">
    <property type="entry name" value="ZF_RING_1"/>
    <property type="match status" value="1"/>
</dbReference>
<dbReference type="PANTHER" id="PTHR25462">
    <property type="entry name" value="BONUS, ISOFORM C-RELATED"/>
    <property type="match status" value="1"/>
</dbReference>
<proteinExistence type="inferred from homology"/>
<dbReference type="OrthoDB" id="264520at2759"/>
<keyword evidence="4 6" id="KW-0863">Zinc-finger</keyword>
<evidence type="ECO:0000256" key="7">
    <source>
        <dbReference type="PROSITE-ProRule" id="PRU00087"/>
    </source>
</evidence>
<dbReference type="PANTHER" id="PTHR25462:SF291">
    <property type="entry name" value="E3 UBIQUITIN-PROTEIN LIGASE TRIM45"/>
    <property type="match status" value="1"/>
</dbReference>
<evidence type="ECO:0000313" key="12">
    <source>
        <dbReference type="EMBL" id="CAH1105133.1"/>
    </source>
</evidence>
<dbReference type="SUPFAM" id="SSF57845">
    <property type="entry name" value="B-box zinc-binding domain"/>
    <property type="match status" value="1"/>
</dbReference>
<evidence type="ECO:0000256" key="6">
    <source>
        <dbReference type="PROSITE-ProRule" id="PRU00024"/>
    </source>
</evidence>
<keyword evidence="8" id="KW-0175">Coiled coil</keyword>
<dbReference type="InterPro" id="IPR017868">
    <property type="entry name" value="Filamin/ABP280_repeat-like"/>
</dbReference>
<dbReference type="AlphaFoldDB" id="A0A9P0CRZ0"/>
<reference evidence="12" key="1">
    <citation type="submission" date="2022-01" db="EMBL/GenBank/DDBJ databases">
        <authorList>
            <person name="King R."/>
        </authorList>
    </citation>
    <scope>NUCLEOTIDE SEQUENCE</scope>
</reference>
<organism evidence="12 13">
    <name type="scientific">Psylliodes chrysocephalus</name>
    <dbReference type="NCBI Taxonomy" id="3402493"/>
    <lineage>
        <taxon>Eukaryota</taxon>
        <taxon>Metazoa</taxon>
        <taxon>Ecdysozoa</taxon>
        <taxon>Arthropoda</taxon>
        <taxon>Hexapoda</taxon>
        <taxon>Insecta</taxon>
        <taxon>Pterygota</taxon>
        <taxon>Neoptera</taxon>
        <taxon>Endopterygota</taxon>
        <taxon>Coleoptera</taxon>
        <taxon>Polyphaga</taxon>
        <taxon>Cucujiformia</taxon>
        <taxon>Chrysomeloidea</taxon>
        <taxon>Chrysomelidae</taxon>
        <taxon>Galerucinae</taxon>
        <taxon>Alticini</taxon>
        <taxon>Psylliodes</taxon>
    </lineage>
</organism>
<name>A0A9P0CRZ0_9CUCU</name>
<keyword evidence="3" id="KW-0677">Repeat</keyword>
<dbReference type="Gene3D" id="3.30.40.10">
    <property type="entry name" value="Zinc/RING finger domain, C3HC4 (zinc finger)"/>
    <property type="match status" value="1"/>
</dbReference>
<dbReference type="SUPFAM" id="SSF81296">
    <property type="entry name" value="E set domains"/>
    <property type="match status" value="1"/>
</dbReference>
<dbReference type="Pfam" id="PF22586">
    <property type="entry name" value="ANCHR-like_BBOX"/>
    <property type="match status" value="1"/>
</dbReference>
<accession>A0A9P0CRZ0</accession>
<feature type="repeat" description="Filamin" evidence="7">
    <location>
        <begin position="450"/>
        <end position="554"/>
    </location>
</feature>
<evidence type="ECO:0000256" key="5">
    <source>
        <dbReference type="ARBA" id="ARBA00022833"/>
    </source>
</evidence>
<dbReference type="Gene3D" id="3.30.160.60">
    <property type="entry name" value="Classic Zinc Finger"/>
    <property type="match status" value="1"/>
</dbReference>
<dbReference type="SUPFAM" id="SSF57850">
    <property type="entry name" value="RING/U-box"/>
    <property type="match status" value="1"/>
</dbReference>
<dbReference type="Pfam" id="PF13445">
    <property type="entry name" value="zf-RING_UBOX"/>
    <property type="match status" value="1"/>
</dbReference>
<evidence type="ECO:0000256" key="9">
    <source>
        <dbReference type="SAM" id="MobiDB-lite"/>
    </source>
</evidence>
<dbReference type="Pfam" id="PF00643">
    <property type="entry name" value="zf-B_box"/>
    <property type="match status" value="1"/>
</dbReference>
<dbReference type="SMART" id="SM00557">
    <property type="entry name" value="IG_FLMN"/>
    <property type="match status" value="1"/>
</dbReference>